<feature type="compositionally biased region" description="Polar residues" evidence="1">
    <location>
        <begin position="552"/>
        <end position="564"/>
    </location>
</feature>
<feature type="compositionally biased region" description="Basic and acidic residues" evidence="1">
    <location>
        <begin position="46"/>
        <end position="58"/>
    </location>
</feature>
<reference evidence="2" key="1">
    <citation type="submission" date="2022-03" db="EMBL/GenBank/DDBJ databases">
        <authorList>
            <person name="Alioto T."/>
            <person name="Alioto T."/>
            <person name="Gomez Garrido J."/>
        </authorList>
    </citation>
    <scope>NUCLEOTIDE SEQUENCE</scope>
</reference>
<evidence type="ECO:0000313" key="3">
    <source>
        <dbReference type="Proteomes" id="UP001295444"/>
    </source>
</evidence>
<dbReference type="Proteomes" id="UP001295444">
    <property type="component" value="Chromosome 09"/>
</dbReference>
<organism evidence="2 3">
    <name type="scientific">Pelobates cultripes</name>
    <name type="common">Western spadefoot toad</name>
    <dbReference type="NCBI Taxonomy" id="61616"/>
    <lineage>
        <taxon>Eukaryota</taxon>
        <taxon>Metazoa</taxon>
        <taxon>Chordata</taxon>
        <taxon>Craniata</taxon>
        <taxon>Vertebrata</taxon>
        <taxon>Euteleostomi</taxon>
        <taxon>Amphibia</taxon>
        <taxon>Batrachia</taxon>
        <taxon>Anura</taxon>
        <taxon>Pelobatoidea</taxon>
        <taxon>Pelobatidae</taxon>
        <taxon>Pelobates</taxon>
    </lineage>
</organism>
<dbReference type="Gene3D" id="3.60.10.10">
    <property type="entry name" value="Endonuclease/exonuclease/phosphatase"/>
    <property type="match status" value="1"/>
</dbReference>
<evidence type="ECO:0000256" key="1">
    <source>
        <dbReference type="SAM" id="MobiDB-lite"/>
    </source>
</evidence>
<feature type="compositionally biased region" description="Low complexity" evidence="1">
    <location>
        <begin position="579"/>
        <end position="588"/>
    </location>
</feature>
<gene>
    <name evidence="2" type="ORF">PECUL_23A040724</name>
</gene>
<sequence length="588" mass="66439">MDWGGKGLPGGLRGLTHNSTRTYLLEARAGPRGQKGCRQTHTQHPSHIETHGTLHGHETTRTHEVTLEGVGGRAWATQALSEETDDRGENGYTGMKEAKGRGGRKGVGGRAWATQALSEETDDRGERGRKRGEGGKETRQPKRPPGGDPRQLVLGRTRTHGRTSSPTPTSPPWPPTGCRPRGQTDSRTETSKLLPYAEKATIRCEQGRYIFTKGTILDQTYTFANVYAPNTKQHQFLGRALNTLMKFTEGTLIIGGDLNLALHPDQDSTSPQGATPHNRHANTLRLLHHHQLADCWRALHPTDRDYTFYSRTHATYTRLDYFLTPHQNLTLLTTAEILPMTWSDHCPIRIRMKSPLFRPKQMLWRLNESLLSDTTVVDKISDSIRTYFEENETDDVTPLTCWEAHKTVIRGQIIAISASRKKTAIQAILDLSRDIAALEARHKRTLDATTYGDLVSYQRLQLITILQSENTGWSTLQDVFLQNKFMYAYASRQYKATARTHRTKDQDTRPDKQSYRRVNCPLPLADTDLQRQCIHTQSRNKIHTQTQLHDTFHSNTYEPNTTHHPQLHPLVPPGRPRDAGPGAKRIRA</sequence>
<feature type="compositionally biased region" description="Pro residues" evidence="1">
    <location>
        <begin position="168"/>
        <end position="177"/>
    </location>
</feature>
<protein>
    <recommendedName>
        <fullName evidence="4">Endonuclease/exonuclease/phosphatase domain-containing protein</fullName>
    </recommendedName>
</protein>
<proteinExistence type="predicted"/>
<dbReference type="AlphaFoldDB" id="A0AAD1WLG7"/>
<feature type="region of interest" description="Disordered" evidence="1">
    <location>
        <begin position="552"/>
        <end position="588"/>
    </location>
</feature>
<dbReference type="InterPro" id="IPR036691">
    <property type="entry name" value="Endo/exonu/phosph_ase_sf"/>
</dbReference>
<feature type="region of interest" description="Disordered" evidence="1">
    <location>
        <begin position="78"/>
        <end position="190"/>
    </location>
</feature>
<dbReference type="EMBL" id="OW240920">
    <property type="protein sequence ID" value="CAH2316219.1"/>
    <property type="molecule type" value="Genomic_DNA"/>
</dbReference>
<dbReference type="SUPFAM" id="SSF56219">
    <property type="entry name" value="DNase I-like"/>
    <property type="match status" value="1"/>
</dbReference>
<feature type="region of interest" description="Disordered" evidence="1">
    <location>
        <begin position="30"/>
        <end position="58"/>
    </location>
</feature>
<name>A0AAD1WLG7_PELCU</name>
<evidence type="ECO:0000313" key="2">
    <source>
        <dbReference type="EMBL" id="CAH2316219.1"/>
    </source>
</evidence>
<feature type="compositionally biased region" description="Basic and acidic residues" evidence="1">
    <location>
        <begin position="131"/>
        <end position="140"/>
    </location>
</feature>
<keyword evidence="3" id="KW-1185">Reference proteome</keyword>
<evidence type="ECO:0008006" key="4">
    <source>
        <dbReference type="Google" id="ProtNLM"/>
    </source>
</evidence>
<accession>A0AAD1WLG7</accession>